<dbReference type="SUPFAM" id="SSF117916">
    <property type="entry name" value="Fe-S cluster assembly (FSCA) domain-like"/>
    <property type="match status" value="1"/>
</dbReference>
<evidence type="ECO:0000313" key="3">
    <source>
        <dbReference type="Proteomes" id="UP000035553"/>
    </source>
</evidence>
<dbReference type="PANTHER" id="PTHR42831:SF1">
    <property type="entry name" value="FE-S PROTEIN MATURATION AUXILIARY FACTOR YITW"/>
    <property type="match status" value="1"/>
</dbReference>
<dbReference type="AlphaFoldDB" id="A0A0U1QT27"/>
<gene>
    <name evidence="2" type="ORF">SINU_00240</name>
</gene>
<keyword evidence="2" id="KW-0808">Transferase</keyword>
<dbReference type="STRING" id="1069536.SINU_00240"/>
<evidence type="ECO:0000259" key="1">
    <source>
        <dbReference type="Pfam" id="PF01883"/>
    </source>
</evidence>
<feature type="domain" description="MIP18 family-like" evidence="1">
    <location>
        <begin position="22"/>
        <end position="94"/>
    </location>
</feature>
<dbReference type="InterPro" id="IPR002744">
    <property type="entry name" value="MIP18-like"/>
</dbReference>
<dbReference type="GO" id="GO:0008168">
    <property type="term" value="F:methyltransferase activity"/>
    <property type="evidence" value="ECO:0007669"/>
    <property type="project" value="UniProtKB-KW"/>
</dbReference>
<accession>A0A0U1QT27</accession>
<keyword evidence="2" id="KW-0489">Methyltransferase</keyword>
<comment type="caution">
    <text evidence="2">The sequence shown here is derived from an EMBL/GenBank/DDBJ whole genome shotgun (WGS) entry which is preliminary data.</text>
</comment>
<name>A0A0U1QT27_9BACL</name>
<reference evidence="2 3" key="1">
    <citation type="journal article" date="2011" name="J. Bacteriol.">
        <title>Draft genome sequence of Sporolactobacillus inulinus strain CASD, an efficient D-lactic acid-producing bacterium with high-concentration lactate tolerance capability.</title>
        <authorList>
            <person name="Yu B."/>
            <person name="Su F."/>
            <person name="Wang L."/>
            <person name="Xu K."/>
            <person name="Zhao B."/>
            <person name="Xu P."/>
        </authorList>
    </citation>
    <scope>NUCLEOTIDE SEQUENCE [LARGE SCALE GENOMIC DNA]</scope>
    <source>
        <strain evidence="2 3">CASD</strain>
    </source>
</reference>
<dbReference type="Pfam" id="PF01883">
    <property type="entry name" value="FeS_assembly_P"/>
    <property type="match status" value="1"/>
</dbReference>
<dbReference type="Gene3D" id="3.30.300.130">
    <property type="entry name" value="Fe-S cluster assembly (FSCA)"/>
    <property type="match status" value="1"/>
</dbReference>
<dbReference type="GO" id="GO:0032259">
    <property type="term" value="P:methylation"/>
    <property type="evidence" value="ECO:0007669"/>
    <property type="project" value="UniProtKB-KW"/>
</dbReference>
<organism evidence="2 3">
    <name type="scientific">Sporolactobacillus inulinus CASD</name>
    <dbReference type="NCBI Taxonomy" id="1069536"/>
    <lineage>
        <taxon>Bacteria</taxon>
        <taxon>Bacillati</taxon>
        <taxon>Bacillota</taxon>
        <taxon>Bacilli</taxon>
        <taxon>Bacillales</taxon>
        <taxon>Sporolactobacillaceae</taxon>
        <taxon>Sporolactobacillus</taxon>
    </lineage>
</organism>
<dbReference type="InterPro" id="IPR034904">
    <property type="entry name" value="FSCA_dom_sf"/>
</dbReference>
<dbReference type="InterPro" id="IPR052339">
    <property type="entry name" value="Fe-S_Maturation_MIP18"/>
</dbReference>
<dbReference type="Proteomes" id="UP000035553">
    <property type="component" value="Unassembled WGS sequence"/>
</dbReference>
<dbReference type="EMBL" id="AFVQ02000004">
    <property type="protein sequence ID" value="KLI03945.1"/>
    <property type="molecule type" value="Genomic_DNA"/>
</dbReference>
<sequence>MYSEKGRRGITVAENSTNEELKDRILEALENVIDPELGVDIVNLGLVYGVDIDEENNVIIEMTLTFMGCPLSATLSYDVKRTLSEIDEVNQVEVNFVWDPPWTKERMSRYARIALGLSE</sequence>
<dbReference type="OrthoDB" id="9805360at2"/>
<evidence type="ECO:0000313" key="2">
    <source>
        <dbReference type="EMBL" id="KLI03945.1"/>
    </source>
</evidence>
<dbReference type="PANTHER" id="PTHR42831">
    <property type="entry name" value="FE-S PROTEIN MATURATION AUXILIARY FACTOR YITW"/>
    <property type="match status" value="1"/>
</dbReference>
<proteinExistence type="predicted"/>
<protein>
    <submittedName>
        <fullName evidence="2">DNA methyltransferase</fullName>
    </submittedName>
</protein>
<keyword evidence="3" id="KW-1185">Reference proteome</keyword>